<evidence type="ECO:0000313" key="2">
    <source>
        <dbReference type="Proteomes" id="UP000604117"/>
    </source>
</evidence>
<keyword evidence="2" id="KW-1185">Reference proteome</keyword>
<dbReference type="EMBL" id="BONE01000019">
    <property type="protein sequence ID" value="GIF73262.1"/>
    <property type="molecule type" value="Genomic_DNA"/>
</dbReference>
<comment type="caution">
    <text evidence="1">The sequence shown here is derived from an EMBL/GenBank/DDBJ whole genome shotgun (WGS) entry which is preliminary data.</text>
</comment>
<protein>
    <submittedName>
        <fullName evidence="1">Uncharacterized protein</fullName>
    </submittedName>
</protein>
<reference evidence="1 2" key="1">
    <citation type="submission" date="2021-01" db="EMBL/GenBank/DDBJ databases">
        <title>Whole genome shotgun sequence of Asanoa siamensis NBRC 107932.</title>
        <authorList>
            <person name="Komaki H."/>
            <person name="Tamura T."/>
        </authorList>
    </citation>
    <scope>NUCLEOTIDE SEQUENCE [LARGE SCALE GENOMIC DNA]</scope>
    <source>
        <strain evidence="1 2">NBRC 107932</strain>
    </source>
</reference>
<organism evidence="1 2">
    <name type="scientific">Asanoa siamensis</name>
    <dbReference type="NCBI Taxonomy" id="926357"/>
    <lineage>
        <taxon>Bacteria</taxon>
        <taxon>Bacillati</taxon>
        <taxon>Actinomycetota</taxon>
        <taxon>Actinomycetes</taxon>
        <taxon>Micromonosporales</taxon>
        <taxon>Micromonosporaceae</taxon>
        <taxon>Asanoa</taxon>
    </lineage>
</organism>
<evidence type="ECO:0000313" key="1">
    <source>
        <dbReference type="EMBL" id="GIF73262.1"/>
    </source>
</evidence>
<proteinExistence type="predicted"/>
<sequence>MSLISFSLDRYNLPLFEAADARHTALGSWITGDISVYFPVCLDALAAVDDAANGRPVEPWSSDNYHVSIDANGLRFNSPYSSQEGDYPLSEVRPVLEDYWRFLVARPENPDLVRPYWPELPEWQAELLLWEQTWERRHPYRGRLF</sequence>
<name>A0ABQ4CPP1_9ACTN</name>
<accession>A0ABQ4CPP1</accession>
<gene>
    <name evidence="1" type="ORF">Asi02nite_27800</name>
</gene>
<dbReference type="Proteomes" id="UP000604117">
    <property type="component" value="Unassembled WGS sequence"/>
</dbReference>
<dbReference type="RefSeq" id="WP_203713103.1">
    <property type="nucleotide sequence ID" value="NZ_BONE01000019.1"/>
</dbReference>